<proteinExistence type="predicted"/>
<protein>
    <submittedName>
        <fullName evidence="1">Putative ovule protein</fullName>
    </submittedName>
</protein>
<reference evidence="1" key="1">
    <citation type="submission" date="2015-12" db="EMBL/GenBank/DDBJ databases">
        <title>Gene expression during late stages of embryo sac development: a critical building block for successful pollen-pistil interactions.</title>
        <authorList>
            <person name="Liu Y."/>
            <person name="Joly V."/>
            <person name="Sabar M."/>
            <person name="Matton D.P."/>
        </authorList>
    </citation>
    <scope>NUCLEOTIDE SEQUENCE</scope>
</reference>
<dbReference type="EMBL" id="GEDG01034926">
    <property type="protein sequence ID" value="JAP09484.1"/>
    <property type="molecule type" value="Transcribed_RNA"/>
</dbReference>
<organism evidence="1">
    <name type="scientific">Solanum chacoense</name>
    <name type="common">Chaco potato</name>
    <dbReference type="NCBI Taxonomy" id="4108"/>
    <lineage>
        <taxon>Eukaryota</taxon>
        <taxon>Viridiplantae</taxon>
        <taxon>Streptophyta</taxon>
        <taxon>Embryophyta</taxon>
        <taxon>Tracheophyta</taxon>
        <taxon>Spermatophyta</taxon>
        <taxon>Magnoliopsida</taxon>
        <taxon>eudicotyledons</taxon>
        <taxon>Gunneridae</taxon>
        <taxon>Pentapetalae</taxon>
        <taxon>asterids</taxon>
        <taxon>lamiids</taxon>
        <taxon>Solanales</taxon>
        <taxon>Solanaceae</taxon>
        <taxon>Solanoideae</taxon>
        <taxon>Solaneae</taxon>
        <taxon>Solanum</taxon>
    </lineage>
</organism>
<dbReference type="AlphaFoldDB" id="A0A0V0GN17"/>
<accession>A0A0V0GN17</accession>
<sequence>MQKGGRKCNITGDCCSSMGLVWTTYEYCSLDIVRCNVQVHTQRDDVDGKLMVNHVLLLLDSVVVTLVGVGPHQIIVLLNTVKANATLLVL</sequence>
<name>A0A0V0GN17_SOLCH</name>
<evidence type="ECO:0000313" key="1">
    <source>
        <dbReference type="EMBL" id="JAP09484.1"/>
    </source>
</evidence>